<evidence type="ECO:0000313" key="1">
    <source>
        <dbReference type="EMBL" id="UPZ17814.1"/>
    </source>
</evidence>
<dbReference type="EMBL" id="CP096829">
    <property type="protein sequence ID" value="UPZ17814.1"/>
    <property type="molecule type" value="Genomic_DNA"/>
</dbReference>
<proteinExistence type="predicted"/>
<accession>A0ABY4LXM1</accession>
<protein>
    <submittedName>
        <fullName evidence="1">Uncharacterized protein</fullName>
    </submittedName>
</protein>
<organism evidence="1 2">
    <name type="scientific">Flavobacterium humidisoli</name>
    <dbReference type="NCBI Taxonomy" id="2937442"/>
    <lineage>
        <taxon>Bacteria</taxon>
        <taxon>Pseudomonadati</taxon>
        <taxon>Bacteroidota</taxon>
        <taxon>Flavobacteriia</taxon>
        <taxon>Flavobacteriales</taxon>
        <taxon>Flavobacteriaceae</taxon>
        <taxon>Flavobacterium</taxon>
    </lineage>
</organism>
<dbReference type="Proteomes" id="UP000829998">
    <property type="component" value="Chromosome"/>
</dbReference>
<reference evidence="1 2" key="1">
    <citation type="submission" date="2022-04" db="EMBL/GenBank/DDBJ databases">
        <authorList>
            <person name="Ra J.-S."/>
            <person name="Kim S.-B."/>
        </authorList>
    </citation>
    <scope>NUCLEOTIDE SEQUENCE [LARGE SCALE GENOMIC DNA]</scope>
    <source>
        <strain evidence="1 2">MMS21-Er5</strain>
    </source>
</reference>
<gene>
    <name evidence="1" type="ORF">M0M44_10795</name>
</gene>
<keyword evidence="2" id="KW-1185">Reference proteome</keyword>
<dbReference type="RefSeq" id="WP_248729752.1">
    <property type="nucleotide sequence ID" value="NZ_CP096829.1"/>
</dbReference>
<name>A0ABY4LXM1_9FLAO</name>
<sequence length="207" mass="23674">MDRRHFIQTTKSAFLLIPFIGYFKFDNISALNNEPASQESHNNFPDKKNHLVEAICIFATPSTGDGKNGDDSFVDVIVDIQCYDSLYSAKGSFINNTEIESNVVRDMGINFSEKDAHKIFYDGIQNIHITILGNKPNQNDATNDKWNLRWEFYMKFKNNNILSTGGSEPQIEYNFVVPQTQINIKKEFFTRSQFLKVRGMTPGMHVG</sequence>
<evidence type="ECO:0000313" key="2">
    <source>
        <dbReference type="Proteomes" id="UP000829998"/>
    </source>
</evidence>